<feature type="domain" description="Polyketide synthase-like phosphopantetheine-binding" evidence="5">
    <location>
        <begin position="531"/>
        <end position="601"/>
    </location>
</feature>
<dbReference type="SUPFAM" id="SSF47336">
    <property type="entry name" value="ACP-like"/>
    <property type="match status" value="1"/>
</dbReference>
<dbReference type="InterPro" id="IPR036736">
    <property type="entry name" value="ACP-like_sf"/>
</dbReference>
<dbReference type="SUPFAM" id="SSF56801">
    <property type="entry name" value="Acetyl-CoA synthetase-like"/>
    <property type="match status" value="1"/>
</dbReference>
<keyword evidence="2" id="KW-0596">Phosphopantetheine</keyword>
<dbReference type="InterPro" id="IPR045851">
    <property type="entry name" value="AMP-bd_C_sf"/>
</dbReference>
<keyword evidence="4" id="KW-0436">Ligase</keyword>
<evidence type="ECO:0000259" key="5">
    <source>
        <dbReference type="SMART" id="SM00823"/>
    </source>
</evidence>
<dbReference type="Pfam" id="PF13193">
    <property type="entry name" value="AMP-binding_C"/>
    <property type="match status" value="1"/>
</dbReference>
<sequence length="1118" mass="123580">MSGCDASKSNHLRWSFVELLRASHAMAIALADGGVKPGDVILAYVANGIEFHIIMRAALELNCPFAPLNPKTVENAKETKHYLNVLKPAVVMVPDRVISQSIIQSAPAEIERAKILLVYDGDCVTERWKDICSFVKNTSGRNSAIDSLQVKRNMEDVVLILFTSGTTSLPKGVPHSNTSLATIFINTHEVMKLDSSRVSGNHAPLSHGLGIIFFGMFHFAGAKVVHPSDSYDAGAGLAAIREEGVTDIPGVPAMILAMLEHPDFKKTDTSGLKCIVMGATDILPEHFRRCTKELKAAEAMDEYGLSESGPVWMAPPEQTPDESYPLLGAMLRVCDPETGDVLSRGEAGELHLGGPQIITRYLLGESQDAEKANSCFYDDNYGHWIKTGDRAVMAENGLTKILGRYKDLVIRGGEKIAPSTIEEIFAESFGVEAEVVGISDEIAGEMPIAVVKLAPGQELNLPEVREKIIRELGSAFAIEKVIPITDLGMEDYPKTPSGKVQKGRLRDMVAKHLQDEQDKETIGRSPTYGSIETLSRLWVEFLGIHSTSLTPQTSVRDFADSLMISRFCAKLRRTTGQVMALQQVLNHPTIEAQAALLSASLSTQKDGYSDIAAEHDGPLEMHHIAHVASNSVQFESIERLSQEVLSPLGLAWDDVEDIVPMHGNLARILICQRPQSHNHRHAWLVRDSTVPDVASAIKKALTNHPIMRSMAIRPDHVGTLHVILRPTDKFFSHCVKIVDPVEDSNALDYLEYNNLEVDYAADPGPMYKVLVTEVKEENCVGIVWMSHHSTYDGISVPLFLEDVDAALVAPNAKLTTRVPYTAWAKSYHNLRDSESAKGSISWNADRLSGISKQQNALFPFARVPGMFKGNSDGWIDLSTGKPGPKREMLDDFDGARGFAQRAHLRDARQLKADHGIEVPQIVRAALALLNCRRTGAGIALFGQHQAGRTWPFLSDWQASRMPEAMEVNGPTFESVVTRIPVVDELLVIKMLQSLQDEQVLLNKHVHAPHDIMVREMNKREGNAGDVMEEVLRRQVFNWLPGGALTWKRLQVVSMISRTDVGILWNCSMPARDEVQVHASWDSAQLKKTEMDELLKELVDLIEQLADRETWLKRVVDLK</sequence>
<dbReference type="InterPro" id="IPR025110">
    <property type="entry name" value="AMP-bd_C"/>
</dbReference>
<reference evidence="6 7" key="1">
    <citation type="submission" date="2014-04" db="EMBL/GenBank/DDBJ databases">
        <authorList>
            <consortium name="DOE Joint Genome Institute"/>
            <person name="Kuo A."/>
            <person name="Martino E."/>
            <person name="Perotto S."/>
            <person name="Kohler A."/>
            <person name="Nagy L.G."/>
            <person name="Floudas D."/>
            <person name="Copeland A."/>
            <person name="Barry K.W."/>
            <person name="Cichocki N."/>
            <person name="Veneault-Fourrey C."/>
            <person name="LaButti K."/>
            <person name="Lindquist E.A."/>
            <person name="Lipzen A."/>
            <person name="Lundell T."/>
            <person name="Morin E."/>
            <person name="Murat C."/>
            <person name="Sun H."/>
            <person name="Tunlid A."/>
            <person name="Henrissat B."/>
            <person name="Grigoriev I.V."/>
            <person name="Hibbett D.S."/>
            <person name="Martin F."/>
            <person name="Nordberg H.P."/>
            <person name="Cantor M.N."/>
            <person name="Hua S.X."/>
        </authorList>
    </citation>
    <scope>NUCLEOTIDE SEQUENCE [LARGE SCALE GENOMIC DNA]</scope>
    <source>
        <strain evidence="6 7">Zn</strain>
    </source>
</reference>
<dbReference type="GO" id="GO:0006631">
    <property type="term" value="P:fatty acid metabolic process"/>
    <property type="evidence" value="ECO:0007669"/>
    <property type="project" value="TreeGrafter"/>
</dbReference>
<dbReference type="InterPro" id="IPR020845">
    <property type="entry name" value="AMP-binding_CS"/>
</dbReference>
<dbReference type="Proteomes" id="UP000054321">
    <property type="component" value="Unassembled WGS sequence"/>
</dbReference>
<dbReference type="Gene3D" id="1.10.1200.10">
    <property type="entry name" value="ACP-like"/>
    <property type="match status" value="1"/>
</dbReference>
<dbReference type="STRING" id="913774.A0A0C3C4N0"/>
<dbReference type="OrthoDB" id="10253869at2759"/>
<organism evidence="6 7">
    <name type="scientific">Oidiodendron maius (strain Zn)</name>
    <dbReference type="NCBI Taxonomy" id="913774"/>
    <lineage>
        <taxon>Eukaryota</taxon>
        <taxon>Fungi</taxon>
        <taxon>Dikarya</taxon>
        <taxon>Ascomycota</taxon>
        <taxon>Pezizomycotina</taxon>
        <taxon>Leotiomycetes</taxon>
        <taxon>Leotiomycetes incertae sedis</taxon>
        <taxon>Myxotrichaceae</taxon>
        <taxon>Oidiodendron</taxon>
    </lineage>
</organism>
<dbReference type="Gene3D" id="3.40.50.12780">
    <property type="entry name" value="N-terminal domain of ligase-like"/>
    <property type="match status" value="1"/>
</dbReference>
<dbReference type="Pfam" id="PF00501">
    <property type="entry name" value="AMP-binding"/>
    <property type="match status" value="1"/>
</dbReference>
<dbReference type="PROSITE" id="PS00455">
    <property type="entry name" value="AMP_BINDING"/>
    <property type="match status" value="1"/>
</dbReference>
<dbReference type="PANTHER" id="PTHR43201:SF5">
    <property type="entry name" value="MEDIUM-CHAIN ACYL-COA LIGASE ACSF2, MITOCHONDRIAL"/>
    <property type="match status" value="1"/>
</dbReference>
<proteinExistence type="inferred from homology"/>
<evidence type="ECO:0000256" key="4">
    <source>
        <dbReference type="ARBA" id="ARBA00022598"/>
    </source>
</evidence>
<dbReference type="InterPro" id="IPR023213">
    <property type="entry name" value="CAT-like_dom_sf"/>
</dbReference>
<dbReference type="Gene3D" id="3.30.300.30">
    <property type="match status" value="1"/>
</dbReference>
<dbReference type="CDD" id="cd04433">
    <property type="entry name" value="AFD_class_I"/>
    <property type="match status" value="1"/>
</dbReference>
<dbReference type="InterPro" id="IPR000873">
    <property type="entry name" value="AMP-dep_synth/lig_dom"/>
</dbReference>
<keyword evidence="3" id="KW-0597">Phosphoprotein</keyword>
<dbReference type="SMART" id="SM00823">
    <property type="entry name" value="PKS_PP"/>
    <property type="match status" value="1"/>
</dbReference>
<protein>
    <recommendedName>
        <fullName evidence="5">Polyketide synthase-like phosphopantetheine-binding domain-containing protein</fullName>
    </recommendedName>
</protein>
<comment type="similarity">
    <text evidence="1">Belongs to the ATP-dependent AMP-binding enzyme family.</text>
</comment>
<evidence type="ECO:0000256" key="3">
    <source>
        <dbReference type="ARBA" id="ARBA00022553"/>
    </source>
</evidence>
<evidence type="ECO:0000313" key="7">
    <source>
        <dbReference type="Proteomes" id="UP000054321"/>
    </source>
</evidence>
<dbReference type="SUPFAM" id="SSF52777">
    <property type="entry name" value="CoA-dependent acyltransferases"/>
    <property type="match status" value="2"/>
</dbReference>
<dbReference type="InterPro" id="IPR009081">
    <property type="entry name" value="PP-bd_ACP"/>
</dbReference>
<name>A0A0C3C4N0_OIDMZ</name>
<reference evidence="7" key="2">
    <citation type="submission" date="2015-01" db="EMBL/GenBank/DDBJ databases">
        <title>Evolutionary Origins and Diversification of the Mycorrhizal Mutualists.</title>
        <authorList>
            <consortium name="DOE Joint Genome Institute"/>
            <consortium name="Mycorrhizal Genomics Consortium"/>
            <person name="Kohler A."/>
            <person name="Kuo A."/>
            <person name="Nagy L.G."/>
            <person name="Floudas D."/>
            <person name="Copeland A."/>
            <person name="Barry K.W."/>
            <person name="Cichocki N."/>
            <person name="Veneault-Fourrey C."/>
            <person name="LaButti K."/>
            <person name="Lindquist E.A."/>
            <person name="Lipzen A."/>
            <person name="Lundell T."/>
            <person name="Morin E."/>
            <person name="Murat C."/>
            <person name="Riley R."/>
            <person name="Ohm R."/>
            <person name="Sun H."/>
            <person name="Tunlid A."/>
            <person name="Henrissat B."/>
            <person name="Grigoriev I.V."/>
            <person name="Hibbett D.S."/>
            <person name="Martin F."/>
        </authorList>
    </citation>
    <scope>NUCLEOTIDE SEQUENCE [LARGE SCALE GENOMIC DNA]</scope>
    <source>
        <strain evidence="7">Zn</strain>
    </source>
</reference>
<dbReference type="InterPro" id="IPR020806">
    <property type="entry name" value="PKS_PP-bd"/>
</dbReference>
<dbReference type="PANTHER" id="PTHR43201">
    <property type="entry name" value="ACYL-COA SYNTHETASE"/>
    <property type="match status" value="1"/>
</dbReference>
<keyword evidence="7" id="KW-1185">Reference proteome</keyword>
<dbReference type="InterPro" id="IPR042099">
    <property type="entry name" value="ANL_N_sf"/>
</dbReference>
<dbReference type="HOGENOM" id="CLU_002959_0_0_1"/>
<evidence type="ECO:0000256" key="2">
    <source>
        <dbReference type="ARBA" id="ARBA00022450"/>
    </source>
</evidence>
<dbReference type="InParanoid" id="A0A0C3C4N0"/>
<evidence type="ECO:0000256" key="1">
    <source>
        <dbReference type="ARBA" id="ARBA00006432"/>
    </source>
</evidence>
<dbReference type="GO" id="GO:0031177">
    <property type="term" value="F:phosphopantetheine binding"/>
    <property type="evidence" value="ECO:0007669"/>
    <property type="project" value="InterPro"/>
</dbReference>
<evidence type="ECO:0000313" key="6">
    <source>
        <dbReference type="EMBL" id="KIM93858.1"/>
    </source>
</evidence>
<dbReference type="GO" id="GO:0031956">
    <property type="term" value="F:medium-chain fatty acid-CoA ligase activity"/>
    <property type="evidence" value="ECO:0007669"/>
    <property type="project" value="TreeGrafter"/>
</dbReference>
<dbReference type="EMBL" id="KN832892">
    <property type="protein sequence ID" value="KIM93858.1"/>
    <property type="molecule type" value="Genomic_DNA"/>
</dbReference>
<accession>A0A0C3C4N0</accession>
<dbReference type="Gene3D" id="3.30.559.10">
    <property type="entry name" value="Chloramphenicol acetyltransferase-like domain"/>
    <property type="match status" value="1"/>
</dbReference>
<gene>
    <name evidence="6" type="ORF">OIDMADRAFT_172946</name>
</gene>
<dbReference type="AlphaFoldDB" id="A0A0C3C4N0"/>
<dbReference type="Gene3D" id="3.30.559.30">
    <property type="entry name" value="Nonribosomal peptide synthetase, condensation domain"/>
    <property type="match status" value="1"/>
</dbReference>
<dbReference type="Pfam" id="PF00550">
    <property type="entry name" value="PP-binding"/>
    <property type="match status" value="1"/>
</dbReference>